<dbReference type="CDD" id="cd01949">
    <property type="entry name" value="GGDEF"/>
    <property type="match status" value="1"/>
</dbReference>
<dbReference type="GO" id="GO:0043709">
    <property type="term" value="P:cell adhesion involved in single-species biofilm formation"/>
    <property type="evidence" value="ECO:0007669"/>
    <property type="project" value="TreeGrafter"/>
</dbReference>
<evidence type="ECO:0000256" key="2">
    <source>
        <dbReference type="ARBA" id="ARBA00034247"/>
    </source>
</evidence>
<dbReference type="GO" id="GO:0005886">
    <property type="term" value="C:plasma membrane"/>
    <property type="evidence" value="ECO:0007669"/>
    <property type="project" value="TreeGrafter"/>
</dbReference>
<evidence type="ECO:0000256" key="1">
    <source>
        <dbReference type="ARBA" id="ARBA00012528"/>
    </source>
</evidence>
<comment type="catalytic activity">
    <reaction evidence="2">
        <text>2 GTP = 3',3'-c-di-GMP + 2 diphosphate</text>
        <dbReference type="Rhea" id="RHEA:24898"/>
        <dbReference type="ChEBI" id="CHEBI:33019"/>
        <dbReference type="ChEBI" id="CHEBI:37565"/>
        <dbReference type="ChEBI" id="CHEBI:58805"/>
        <dbReference type="EC" id="2.7.7.65"/>
    </reaction>
</comment>
<dbReference type="Pfam" id="PF00990">
    <property type="entry name" value="GGDEF"/>
    <property type="match status" value="1"/>
</dbReference>
<name>A0A240EF73_9VIBR</name>
<dbReference type="RefSeq" id="WP_208617711.1">
    <property type="nucleotide sequence ID" value="NZ_JBHUIN010000098.1"/>
</dbReference>
<proteinExistence type="predicted"/>
<dbReference type="NCBIfam" id="TIGR00254">
    <property type="entry name" value="GGDEF"/>
    <property type="match status" value="1"/>
</dbReference>
<dbReference type="InterPro" id="IPR000160">
    <property type="entry name" value="GGDEF_dom"/>
</dbReference>
<dbReference type="PANTHER" id="PTHR45138">
    <property type="entry name" value="REGULATORY COMPONENTS OF SENSORY TRANSDUCTION SYSTEM"/>
    <property type="match status" value="1"/>
</dbReference>
<evidence type="ECO:0000313" key="4">
    <source>
        <dbReference type="EMBL" id="SNX46829.1"/>
    </source>
</evidence>
<keyword evidence="4" id="KW-0808">Transferase</keyword>
<dbReference type="Gene3D" id="3.30.70.270">
    <property type="match status" value="1"/>
</dbReference>
<dbReference type="InterPro" id="IPR043128">
    <property type="entry name" value="Rev_trsase/Diguanyl_cyclase"/>
</dbReference>
<dbReference type="AlphaFoldDB" id="A0A240EF73"/>
<dbReference type="SUPFAM" id="SSF55073">
    <property type="entry name" value="Nucleotide cyclase"/>
    <property type="match status" value="1"/>
</dbReference>
<sequence>MTDLTYHQANELFRHFPGFLSIRNSSQEYVYINDKFTVWLRQFTDVNPIGMTASALAKIVPKNLASMLQECHDASIDYIESGQCVPKIVKFQSLHETSYYNVLKFKVDIEGESFIYTTSFDVSELHQEAKFFENKAYTDPLTKLRNLTYLSSIRWNKGFCIVIDLDNFKQINDNRGHSEGDLVLLRFARCLRHSFSEQDVIVRYGGDEFVVLTHYEEEAMLHQALEKLQQVFMEDFKSYPELCHSIGYASFQSSLRITLKKADLAMYQSKHDKRTKKPKALL</sequence>
<dbReference type="InterPro" id="IPR050469">
    <property type="entry name" value="Diguanylate_Cyclase"/>
</dbReference>
<gene>
    <name evidence="4" type="primary">yeaP_1</name>
    <name evidence="4" type="ORF">VTH8203_00490</name>
</gene>
<reference evidence="5" key="1">
    <citation type="submission" date="2016-06" db="EMBL/GenBank/DDBJ databases">
        <authorList>
            <person name="Rodrigo-Torres L."/>
            <person name="Arahal R.D."/>
            <person name="Lucena T."/>
        </authorList>
    </citation>
    <scope>NUCLEOTIDE SEQUENCE [LARGE SCALE GENOMIC DNA]</scope>
    <source>
        <strain evidence="5">CECT8203</strain>
    </source>
</reference>
<dbReference type="Proteomes" id="UP000219336">
    <property type="component" value="Unassembled WGS sequence"/>
</dbReference>
<organism evidence="4 5">
    <name type="scientific">Vibrio thalassae</name>
    <dbReference type="NCBI Taxonomy" id="1243014"/>
    <lineage>
        <taxon>Bacteria</taxon>
        <taxon>Pseudomonadati</taxon>
        <taxon>Pseudomonadota</taxon>
        <taxon>Gammaproteobacteria</taxon>
        <taxon>Vibrionales</taxon>
        <taxon>Vibrionaceae</taxon>
        <taxon>Vibrio</taxon>
    </lineage>
</organism>
<accession>A0A240EF73</accession>
<dbReference type="PANTHER" id="PTHR45138:SF9">
    <property type="entry name" value="DIGUANYLATE CYCLASE DGCM-RELATED"/>
    <property type="match status" value="1"/>
</dbReference>
<dbReference type="GO" id="GO:1902201">
    <property type="term" value="P:negative regulation of bacterial-type flagellum-dependent cell motility"/>
    <property type="evidence" value="ECO:0007669"/>
    <property type="project" value="TreeGrafter"/>
</dbReference>
<dbReference type="SMART" id="SM00267">
    <property type="entry name" value="GGDEF"/>
    <property type="match status" value="1"/>
</dbReference>
<dbReference type="GO" id="GO:0052621">
    <property type="term" value="F:diguanylate cyclase activity"/>
    <property type="evidence" value="ECO:0007669"/>
    <property type="project" value="UniProtKB-EC"/>
</dbReference>
<dbReference type="EMBL" id="OANU01000003">
    <property type="protein sequence ID" value="SNX46829.1"/>
    <property type="molecule type" value="Genomic_DNA"/>
</dbReference>
<evidence type="ECO:0000313" key="5">
    <source>
        <dbReference type="Proteomes" id="UP000219336"/>
    </source>
</evidence>
<feature type="domain" description="GGDEF" evidence="3">
    <location>
        <begin position="156"/>
        <end position="282"/>
    </location>
</feature>
<dbReference type="PROSITE" id="PS50887">
    <property type="entry name" value="GGDEF"/>
    <property type="match status" value="1"/>
</dbReference>
<dbReference type="InterPro" id="IPR029787">
    <property type="entry name" value="Nucleotide_cyclase"/>
</dbReference>
<evidence type="ECO:0000259" key="3">
    <source>
        <dbReference type="PROSITE" id="PS50887"/>
    </source>
</evidence>
<protein>
    <recommendedName>
        <fullName evidence="1">diguanylate cyclase</fullName>
        <ecNumber evidence="1">2.7.7.65</ecNumber>
    </recommendedName>
</protein>
<keyword evidence="5" id="KW-1185">Reference proteome</keyword>
<keyword evidence="4" id="KW-0548">Nucleotidyltransferase</keyword>
<dbReference type="EC" id="2.7.7.65" evidence="1"/>